<accession>A0A426ZIP7</accession>
<comment type="caution">
    <text evidence="1">The sequence shown here is derived from an EMBL/GenBank/DDBJ whole genome shotgun (WGS) entry which is preliminary data.</text>
</comment>
<evidence type="ECO:0000313" key="1">
    <source>
        <dbReference type="EMBL" id="RRT63859.1"/>
    </source>
</evidence>
<organism evidence="1 2">
    <name type="scientific">Ensete ventricosum</name>
    <name type="common">Abyssinian banana</name>
    <name type="synonym">Musa ensete</name>
    <dbReference type="NCBI Taxonomy" id="4639"/>
    <lineage>
        <taxon>Eukaryota</taxon>
        <taxon>Viridiplantae</taxon>
        <taxon>Streptophyta</taxon>
        <taxon>Embryophyta</taxon>
        <taxon>Tracheophyta</taxon>
        <taxon>Spermatophyta</taxon>
        <taxon>Magnoliopsida</taxon>
        <taxon>Liliopsida</taxon>
        <taxon>Zingiberales</taxon>
        <taxon>Musaceae</taxon>
        <taxon>Ensete</taxon>
    </lineage>
</organism>
<proteinExistence type="predicted"/>
<sequence>MAIVEAVNRCKWQLRGLEMEQKVVVGEAEWGWMMLQAVVAAGGEEEMRRVRCGAAMVARSSRGVGDGFGRKNIAVVGLKVSGEDWLAVAIEEESKAVVKVGWKRLDSSKGRRGRQQWQG</sequence>
<dbReference type="Proteomes" id="UP000287651">
    <property type="component" value="Unassembled WGS sequence"/>
</dbReference>
<evidence type="ECO:0000313" key="2">
    <source>
        <dbReference type="Proteomes" id="UP000287651"/>
    </source>
</evidence>
<reference evidence="1 2" key="1">
    <citation type="journal article" date="2014" name="Agronomy (Basel)">
        <title>A Draft Genome Sequence for Ensete ventricosum, the Drought-Tolerant Tree Against Hunger.</title>
        <authorList>
            <person name="Harrison J."/>
            <person name="Moore K.A."/>
            <person name="Paszkiewicz K."/>
            <person name="Jones T."/>
            <person name="Grant M."/>
            <person name="Ambacheew D."/>
            <person name="Muzemil S."/>
            <person name="Studholme D.J."/>
        </authorList>
    </citation>
    <scope>NUCLEOTIDE SEQUENCE [LARGE SCALE GENOMIC DNA]</scope>
</reference>
<dbReference type="EMBL" id="AMZH03006429">
    <property type="protein sequence ID" value="RRT63859.1"/>
    <property type="molecule type" value="Genomic_DNA"/>
</dbReference>
<gene>
    <name evidence="1" type="ORF">B296_00028535</name>
</gene>
<protein>
    <submittedName>
        <fullName evidence="1">Uncharacterized protein</fullName>
    </submittedName>
</protein>
<name>A0A426ZIP7_ENSVE</name>
<dbReference type="AlphaFoldDB" id="A0A426ZIP7"/>